<sequence length="24" mass="2592">MTAIGSQYLLIGGFDGKSTYGEPW</sequence>
<proteinExistence type="predicted"/>
<keyword evidence="2" id="KW-1185">Reference proteome</keyword>
<evidence type="ECO:0000313" key="1">
    <source>
        <dbReference type="EMBL" id="MCI41914.1"/>
    </source>
</evidence>
<reference evidence="1 2" key="1">
    <citation type="journal article" date="2018" name="Front. Plant Sci.">
        <title>Red Clover (Trifolium pratense) and Zigzag Clover (T. medium) - A Picture of Genomic Similarities and Differences.</title>
        <authorList>
            <person name="Dluhosova J."/>
            <person name="Istvanek J."/>
            <person name="Nedelnik J."/>
            <person name="Repkova J."/>
        </authorList>
    </citation>
    <scope>NUCLEOTIDE SEQUENCE [LARGE SCALE GENOMIC DNA]</scope>
    <source>
        <strain evidence="2">cv. 10/8</strain>
        <tissue evidence="1">Leaf</tissue>
    </source>
</reference>
<evidence type="ECO:0000313" key="2">
    <source>
        <dbReference type="Proteomes" id="UP000265520"/>
    </source>
</evidence>
<name>A0A392S0P7_9FABA</name>
<accession>A0A392S0P7</accession>
<dbReference type="EMBL" id="LXQA010297841">
    <property type="protein sequence ID" value="MCI41914.1"/>
    <property type="molecule type" value="Genomic_DNA"/>
</dbReference>
<comment type="caution">
    <text evidence="1">The sequence shown here is derived from an EMBL/GenBank/DDBJ whole genome shotgun (WGS) entry which is preliminary data.</text>
</comment>
<dbReference type="AlphaFoldDB" id="A0A392S0P7"/>
<feature type="non-terminal residue" evidence="1">
    <location>
        <position position="24"/>
    </location>
</feature>
<protein>
    <submittedName>
        <fullName evidence="1">Galactose oxidase</fullName>
    </submittedName>
</protein>
<organism evidence="1 2">
    <name type="scientific">Trifolium medium</name>
    <dbReference type="NCBI Taxonomy" id="97028"/>
    <lineage>
        <taxon>Eukaryota</taxon>
        <taxon>Viridiplantae</taxon>
        <taxon>Streptophyta</taxon>
        <taxon>Embryophyta</taxon>
        <taxon>Tracheophyta</taxon>
        <taxon>Spermatophyta</taxon>
        <taxon>Magnoliopsida</taxon>
        <taxon>eudicotyledons</taxon>
        <taxon>Gunneridae</taxon>
        <taxon>Pentapetalae</taxon>
        <taxon>rosids</taxon>
        <taxon>fabids</taxon>
        <taxon>Fabales</taxon>
        <taxon>Fabaceae</taxon>
        <taxon>Papilionoideae</taxon>
        <taxon>50 kb inversion clade</taxon>
        <taxon>NPAAA clade</taxon>
        <taxon>Hologalegina</taxon>
        <taxon>IRL clade</taxon>
        <taxon>Trifolieae</taxon>
        <taxon>Trifolium</taxon>
    </lineage>
</organism>
<dbReference type="Proteomes" id="UP000265520">
    <property type="component" value="Unassembled WGS sequence"/>
</dbReference>